<dbReference type="OrthoDB" id="7936627at2"/>
<evidence type="ECO:0000313" key="3">
    <source>
        <dbReference type="EMBL" id="OLF48481.1"/>
    </source>
</evidence>
<feature type="chain" id="PRO_5039465148" description="DUF3502 domain-containing protein" evidence="1">
    <location>
        <begin position="24"/>
        <end position="496"/>
    </location>
</feature>
<sequence length="496" mass="55353">MKKFTKWSSVALATVVVSSLLTACSGESSDKKAKTSTSEDGRTVIKVVRPVQELSSSNSEQVKKVQDKINERLKKIGADVYIEYAEYPSGEYTNKTNLALANGEIDLFWTASWMGAVSTDAMVKANGVYDISKLLPDTKLGDSMPKEVWDASSYNGKNYFIPVYKEIAEGYDLMFRQDLVKKHNWDLSKVTALKDIEPMLADAKKDGIKAPLFTQATPFGYKFLLNDFAWILGSYVGVDRETGEIVDVTKTDNYVTYVKLMADWADKGYIQEGDLTNTNPSDALQSDFWGISWWTDVPDNTNASTRYKQAVETVHMTGNFVDSNTTLGSVYAISSTSTETEAKAAVEFLGDLYTDKEIADLFTYGIEGEDYTIQDGYVVANSDKFKHSAWESTSFKAPSLQKGEPENKVELYDTFNADIKKSLTSGFRYDATETEALVSAVRAVVDKYAGPLENGGYKPKEIEKALKEYYQALDEAGYQDLLKDVQKQYADWKAKQ</sequence>
<name>A0A1Q8E9L6_9STRE</name>
<keyword evidence="4" id="KW-1185">Reference proteome</keyword>
<gene>
    <name evidence="3" type="ORF">BU202_02370</name>
</gene>
<accession>A0A1Q8E9L6</accession>
<reference evidence="4" key="1">
    <citation type="submission" date="2016-12" db="EMBL/GenBank/DDBJ databases">
        <authorList>
            <person name="Gulvik C.A."/>
        </authorList>
    </citation>
    <scope>NUCLEOTIDE SEQUENCE [LARGE SCALE GENOMIC DNA]</scope>
    <source>
        <strain evidence="4">NED12-00049-6B</strain>
    </source>
</reference>
<dbReference type="SUPFAM" id="SSF53850">
    <property type="entry name" value="Periplasmic binding protein-like II"/>
    <property type="match status" value="1"/>
</dbReference>
<evidence type="ECO:0000313" key="4">
    <source>
        <dbReference type="Proteomes" id="UP000186890"/>
    </source>
</evidence>
<dbReference type="EMBL" id="MSJM01000002">
    <property type="protein sequence ID" value="OLF48481.1"/>
    <property type="molecule type" value="Genomic_DNA"/>
</dbReference>
<evidence type="ECO:0000256" key="1">
    <source>
        <dbReference type="SAM" id="SignalP"/>
    </source>
</evidence>
<dbReference type="AlphaFoldDB" id="A0A1Q8E9L6"/>
<feature type="signal peptide" evidence="1">
    <location>
        <begin position="1"/>
        <end position="23"/>
    </location>
</feature>
<dbReference type="PANTHER" id="PTHR43649">
    <property type="entry name" value="ARABINOSE-BINDING PROTEIN-RELATED"/>
    <property type="match status" value="1"/>
</dbReference>
<dbReference type="InterPro" id="IPR050490">
    <property type="entry name" value="Bact_solute-bd_prot1"/>
</dbReference>
<dbReference type="Pfam" id="PF12010">
    <property type="entry name" value="DUF3502"/>
    <property type="match status" value="1"/>
</dbReference>
<organism evidence="3 4">
    <name type="scientific">Streptococcus cuniculi</name>
    <dbReference type="NCBI Taxonomy" id="1432788"/>
    <lineage>
        <taxon>Bacteria</taxon>
        <taxon>Bacillati</taxon>
        <taxon>Bacillota</taxon>
        <taxon>Bacilli</taxon>
        <taxon>Lactobacillales</taxon>
        <taxon>Streptococcaceae</taxon>
        <taxon>Streptococcus</taxon>
    </lineage>
</organism>
<dbReference type="InterPro" id="IPR022627">
    <property type="entry name" value="DUF3502"/>
</dbReference>
<dbReference type="PANTHER" id="PTHR43649:SF17">
    <property type="entry name" value="ABC TRANSPORTER SOLUTE BINDING PROTEIN-SUGAR TRANSPORT"/>
    <property type="match status" value="1"/>
</dbReference>
<dbReference type="Proteomes" id="UP000186890">
    <property type="component" value="Unassembled WGS sequence"/>
</dbReference>
<dbReference type="RefSeq" id="WP_075104203.1">
    <property type="nucleotide sequence ID" value="NZ_MSJM01000002.1"/>
</dbReference>
<proteinExistence type="predicted"/>
<evidence type="ECO:0000259" key="2">
    <source>
        <dbReference type="Pfam" id="PF12010"/>
    </source>
</evidence>
<feature type="domain" description="DUF3502" evidence="2">
    <location>
        <begin position="425"/>
        <end position="494"/>
    </location>
</feature>
<comment type="caution">
    <text evidence="3">The sequence shown here is derived from an EMBL/GenBank/DDBJ whole genome shotgun (WGS) entry which is preliminary data.</text>
</comment>
<protein>
    <recommendedName>
        <fullName evidence="2">DUF3502 domain-containing protein</fullName>
    </recommendedName>
</protein>
<dbReference type="PROSITE" id="PS51257">
    <property type="entry name" value="PROKAR_LIPOPROTEIN"/>
    <property type="match status" value="1"/>
</dbReference>
<dbReference type="Gene3D" id="3.40.190.10">
    <property type="entry name" value="Periplasmic binding protein-like II"/>
    <property type="match status" value="2"/>
</dbReference>
<keyword evidence="1" id="KW-0732">Signal</keyword>